<evidence type="ECO:0000313" key="3">
    <source>
        <dbReference type="Proteomes" id="UP000796880"/>
    </source>
</evidence>
<feature type="compositionally biased region" description="Polar residues" evidence="1">
    <location>
        <begin position="434"/>
        <end position="448"/>
    </location>
</feature>
<dbReference type="OrthoDB" id="691744at2759"/>
<accession>A0A8K0E6G1</accession>
<proteinExistence type="predicted"/>
<organism evidence="2 3">
    <name type="scientific">Rhamnella rubrinervis</name>
    <dbReference type="NCBI Taxonomy" id="2594499"/>
    <lineage>
        <taxon>Eukaryota</taxon>
        <taxon>Viridiplantae</taxon>
        <taxon>Streptophyta</taxon>
        <taxon>Embryophyta</taxon>
        <taxon>Tracheophyta</taxon>
        <taxon>Spermatophyta</taxon>
        <taxon>Magnoliopsida</taxon>
        <taxon>eudicotyledons</taxon>
        <taxon>Gunneridae</taxon>
        <taxon>Pentapetalae</taxon>
        <taxon>rosids</taxon>
        <taxon>fabids</taxon>
        <taxon>Rosales</taxon>
        <taxon>Rhamnaceae</taxon>
        <taxon>rhamnoid group</taxon>
        <taxon>Rhamneae</taxon>
        <taxon>Rhamnella</taxon>
    </lineage>
</organism>
<evidence type="ECO:0000256" key="1">
    <source>
        <dbReference type="SAM" id="MobiDB-lite"/>
    </source>
</evidence>
<reference evidence="2" key="1">
    <citation type="submission" date="2020-03" db="EMBL/GenBank/DDBJ databases">
        <title>A high-quality chromosome-level genome assembly of a woody plant with both climbing and erect habits, Rhamnella rubrinervis.</title>
        <authorList>
            <person name="Lu Z."/>
            <person name="Yang Y."/>
            <person name="Zhu X."/>
            <person name="Sun Y."/>
        </authorList>
    </citation>
    <scope>NUCLEOTIDE SEQUENCE</scope>
    <source>
        <strain evidence="2">BYM</strain>
        <tissue evidence="2">Leaf</tissue>
    </source>
</reference>
<dbReference type="PANTHER" id="PTHR33781:SF1">
    <property type="entry name" value="PROTEIN PHYTOCHROME KINASE SUBSTRATE 4"/>
    <property type="match status" value="1"/>
</dbReference>
<feature type="region of interest" description="Disordered" evidence="1">
    <location>
        <begin position="425"/>
        <end position="457"/>
    </location>
</feature>
<dbReference type="EMBL" id="VOIH02000007">
    <property type="protein sequence ID" value="KAF3441473.1"/>
    <property type="molecule type" value="Genomic_DNA"/>
</dbReference>
<dbReference type="Proteomes" id="UP000796880">
    <property type="component" value="Unassembled WGS sequence"/>
</dbReference>
<protein>
    <recommendedName>
        <fullName evidence="4">Protein PHYTOCHROME KINASE SUBSTRATE 4</fullName>
    </recommendedName>
</protein>
<feature type="region of interest" description="Disordered" evidence="1">
    <location>
        <begin position="236"/>
        <end position="261"/>
    </location>
</feature>
<dbReference type="GO" id="GO:0009638">
    <property type="term" value="P:phototropism"/>
    <property type="evidence" value="ECO:0007669"/>
    <property type="project" value="InterPro"/>
</dbReference>
<feature type="region of interest" description="Disordered" evidence="1">
    <location>
        <begin position="563"/>
        <end position="588"/>
    </location>
</feature>
<comment type="caution">
    <text evidence="2">The sequence shown here is derived from an EMBL/GenBank/DDBJ whole genome shotgun (WGS) entry which is preliminary data.</text>
</comment>
<dbReference type="AlphaFoldDB" id="A0A8K0E6G1"/>
<dbReference type="InterPro" id="IPR039615">
    <property type="entry name" value="PKS"/>
</dbReference>
<sequence length="672" mass="73003">MERATVIRSSSSVSAGGSLISQKRSSFSVRDTDASFSSYLRPVHDENPRNGDNNNNNNDDFIVHQQNLPSSNRPCTTTLVDDSTEISIFDAQKYFNELSVVDHHHHHHQKAVIINGSNRVSPVVDNIEDDVVEHIPGRFSSASSSIDGYSTISRNYRARSFHAAATPTASSEASWNSQTGLLSVPPGTMAVSVRNPLVSSEDHEKKIRSGLSSSSSFSGTRWLTFRRKCPCSGKKSVQVKDKSLKSKTTSTHSPSPPSQTAIAKGLLQSHHVPPNPFTPKSSKTSAILEQTRSSMEMEKAGTANYRFQDDWGRRRPLDQVHRNSHIATLTDTDQVLIRPKQLQIQVQNQRAINGTSTTTNTSGFTFPILNVNGVVPSSSSSTVKLPVLKEGLLATTSTMTTLVEEEDPPRDSLEVFRPPYDLSVSSRKSADYRTPTNFTVPASPKSRTNNNDDDVASDASSDLFEIESFSTSTQTTTTATTATYPSMFQYHSQRRDSLDEASTFHAVRRYGGGPNGVMMMNMYCRRSLEDPMTPSTEYCYEPSEASIDWSVTTAEGFDRASVTNASEAEHARTPYTATEPEKGRRRMSGGSGLLMSCRCEKAVSVVGPQPVKLAAPVPQAALGGAERVGVGSGLSQSGSSTLGMWVVGTSAANKTPLARSHSARMSHPFATS</sequence>
<evidence type="ECO:0000313" key="2">
    <source>
        <dbReference type="EMBL" id="KAF3441473.1"/>
    </source>
</evidence>
<keyword evidence="3" id="KW-1185">Reference proteome</keyword>
<name>A0A8K0E6G1_9ROSA</name>
<feature type="region of interest" description="Disordered" evidence="1">
    <location>
        <begin position="196"/>
        <end position="217"/>
    </location>
</feature>
<feature type="compositionally biased region" description="Low complexity" evidence="1">
    <location>
        <begin position="50"/>
        <end position="60"/>
    </location>
</feature>
<feature type="region of interest" description="Disordered" evidence="1">
    <location>
        <begin position="38"/>
        <end position="69"/>
    </location>
</feature>
<gene>
    <name evidence="2" type="ORF">FNV43_RR15387</name>
</gene>
<evidence type="ECO:0008006" key="4">
    <source>
        <dbReference type="Google" id="ProtNLM"/>
    </source>
</evidence>
<dbReference type="PANTHER" id="PTHR33781">
    <property type="entry name" value="PROTEIN PHYTOCHROME KINASE SUBSTRATE 1-RELATED"/>
    <property type="match status" value="1"/>
</dbReference>